<accession>A0A4C1X7Y4</accession>
<protein>
    <submittedName>
        <fullName evidence="2">Uncharacterized protein</fullName>
    </submittedName>
</protein>
<name>A0A4C1X7Y4_EUMVA</name>
<dbReference type="Proteomes" id="UP000299102">
    <property type="component" value="Unassembled WGS sequence"/>
</dbReference>
<sequence>MSECDLMMVMYQFRNRMVNQTIRRSDGQMVNAGGPDRSREVEAERSRGGGRGPNKHDVIRRMTRVIYRGEVSVMFQDSYIHRRSGLVRNEFACRGFRT</sequence>
<gene>
    <name evidence="2" type="ORF">EVAR_53313_1</name>
</gene>
<dbReference type="AlphaFoldDB" id="A0A4C1X7Y4"/>
<evidence type="ECO:0000313" key="2">
    <source>
        <dbReference type="EMBL" id="GBP59160.1"/>
    </source>
</evidence>
<evidence type="ECO:0000313" key="3">
    <source>
        <dbReference type="Proteomes" id="UP000299102"/>
    </source>
</evidence>
<feature type="compositionally biased region" description="Basic and acidic residues" evidence="1">
    <location>
        <begin position="36"/>
        <end position="47"/>
    </location>
</feature>
<comment type="caution">
    <text evidence="2">The sequence shown here is derived from an EMBL/GenBank/DDBJ whole genome shotgun (WGS) entry which is preliminary data.</text>
</comment>
<organism evidence="2 3">
    <name type="scientific">Eumeta variegata</name>
    <name type="common">Bagworm moth</name>
    <name type="synonym">Eumeta japonica</name>
    <dbReference type="NCBI Taxonomy" id="151549"/>
    <lineage>
        <taxon>Eukaryota</taxon>
        <taxon>Metazoa</taxon>
        <taxon>Ecdysozoa</taxon>
        <taxon>Arthropoda</taxon>
        <taxon>Hexapoda</taxon>
        <taxon>Insecta</taxon>
        <taxon>Pterygota</taxon>
        <taxon>Neoptera</taxon>
        <taxon>Endopterygota</taxon>
        <taxon>Lepidoptera</taxon>
        <taxon>Glossata</taxon>
        <taxon>Ditrysia</taxon>
        <taxon>Tineoidea</taxon>
        <taxon>Psychidae</taxon>
        <taxon>Oiketicinae</taxon>
        <taxon>Eumeta</taxon>
    </lineage>
</organism>
<dbReference type="EMBL" id="BGZK01000754">
    <property type="protein sequence ID" value="GBP59160.1"/>
    <property type="molecule type" value="Genomic_DNA"/>
</dbReference>
<proteinExistence type="predicted"/>
<reference evidence="2 3" key="1">
    <citation type="journal article" date="2019" name="Commun. Biol.">
        <title>The bagworm genome reveals a unique fibroin gene that provides high tensile strength.</title>
        <authorList>
            <person name="Kono N."/>
            <person name="Nakamura H."/>
            <person name="Ohtoshi R."/>
            <person name="Tomita M."/>
            <person name="Numata K."/>
            <person name="Arakawa K."/>
        </authorList>
    </citation>
    <scope>NUCLEOTIDE SEQUENCE [LARGE SCALE GENOMIC DNA]</scope>
</reference>
<evidence type="ECO:0000256" key="1">
    <source>
        <dbReference type="SAM" id="MobiDB-lite"/>
    </source>
</evidence>
<feature type="region of interest" description="Disordered" evidence="1">
    <location>
        <begin position="24"/>
        <end position="57"/>
    </location>
</feature>
<keyword evidence="3" id="KW-1185">Reference proteome</keyword>